<feature type="transmembrane region" description="Helical" evidence="1">
    <location>
        <begin position="37"/>
        <end position="56"/>
    </location>
</feature>
<protein>
    <submittedName>
        <fullName evidence="2">Acyltransferase</fullName>
    </submittedName>
</protein>
<evidence type="ECO:0000313" key="2">
    <source>
        <dbReference type="EMBL" id="SFV71877.1"/>
    </source>
</evidence>
<evidence type="ECO:0000256" key="1">
    <source>
        <dbReference type="SAM" id="Phobius"/>
    </source>
</evidence>
<dbReference type="GO" id="GO:0016746">
    <property type="term" value="F:acyltransferase activity"/>
    <property type="evidence" value="ECO:0007669"/>
    <property type="project" value="UniProtKB-KW"/>
</dbReference>
<keyword evidence="1" id="KW-1133">Transmembrane helix</keyword>
<gene>
    <name evidence="2" type="ORF">MNB_SV-13-391</name>
</gene>
<proteinExistence type="predicted"/>
<feature type="transmembrane region" description="Helical" evidence="1">
    <location>
        <begin position="6"/>
        <end position="25"/>
    </location>
</feature>
<dbReference type="AlphaFoldDB" id="A0A1W1D1T4"/>
<accession>A0A1W1D1T4</accession>
<reference evidence="2" key="1">
    <citation type="submission" date="2016-10" db="EMBL/GenBank/DDBJ databases">
        <authorList>
            <person name="de Groot N.N."/>
        </authorList>
    </citation>
    <scope>NUCLEOTIDE SEQUENCE</scope>
</reference>
<keyword evidence="1" id="KW-0812">Transmembrane</keyword>
<keyword evidence="2" id="KW-0012">Acyltransferase</keyword>
<name>A0A1W1D1T4_9ZZZZ</name>
<dbReference type="EMBL" id="FPHM01000323">
    <property type="protein sequence ID" value="SFV71877.1"/>
    <property type="molecule type" value="Genomic_DNA"/>
</dbReference>
<sequence length="128" mass="15235">MTGLFALLIFIFAFEKGFISIFLKYKVFLFFGKLSYSMYMIHVFILFSFSWLILIFENVFNLQLRVSINSIIYIDLGLPLYNNILIFFLLSIILYISTFTHKYIEQRGQVLGKKLRKYKRIKGENKDA</sequence>
<feature type="transmembrane region" description="Helical" evidence="1">
    <location>
        <begin position="76"/>
        <end position="97"/>
    </location>
</feature>
<keyword evidence="2" id="KW-0808">Transferase</keyword>
<keyword evidence="1" id="KW-0472">Membrane</keyword>
<organism evidence="2">
    <name type="scientific">hydrothermal vent metagenome</name>
    <dbReference type="NCBI Taxonomy" id="652676"/>
    <lineage>
        <taxon>unclassified sequences</taxon>
        <taxon>metagenomes</taxon>
        <taxon>ecological metagenomes</taxon>
    </lineage>
</organism>